<dbReference type="Proteomes" id="UP000253551">
    <property type="component" value="Unassembled WGS sequence"/>
</dbReference>
<organism evidence="3 4">
    <name type="scientific">Rhizopus stolonifer</name>
    <name type="common">Rhizopus nigricans</name>
    <dbReference type="NCBI Taxonomy" id="4846"/>
    <lineage>
        <taxon>Eukaryota</taxon>
        <taxon>Fungi</taxon>
        <taxon>Fungi incertae sedis</taxon>
        <taxon>Mucoromycota</taxon>
        <taxon>Mucoromycotina</taxon>
        <taxon>Mucoromycetes</taxon>
        <taxon>Mucorales</taxon>
        <taxon>Mucorineae</taxon>
        <taxon>Rhizopodaceae</taxon>
        <taxon>Rhizopus</taxon>
    </lineage>
</organism>
<dbReference type="OrthoDB" id="426718at2759"/>
<sequence>MLVYLPFIIFISLASCLRTAQVNDDPRWPVLYYSDEPYFELYNPKSPLSGYIEMAQGGVYLESNESYLLPATENMITFDQNSALAKEFMFVSSLCTTANCRESLDHWDCPKCPQLVPDGVVVRSFQTHPNEVTGYLASALDIRDIIATTIEDQLIIHPDYRVIVVGHSFGAAVASLVAVHLQLDFPDQLNRSNFKAYTIGESSFLGVL</sequence>
<dbReference type="EMBL" id="PJQM01001023">
    <property type="protein sequence ID" value="RCI03428.1"/>
    <property type="molecule type" value="Genomic_DNA"/>
</dbReference>
<feature type="signal peptide" evidence="1">
    <location>
        <begin position="1"/>
        <end position="16"/>
    </location>
</feature>
<dbReference type="CDD" id="cd00741">
    <property type="entry name" value="Lipase"/>
    <property type="match status" value="1"/>
</dbReference>
<dbReference type="Pfam" id="PF01764">
    <property type="entry name" value="Lipase_3"/>
    <property type="match status" value="1"/>
</dbReference>
<keyword evidence="1" id="KW-0732">Signal</keyword>
<dbReference type="AlphaFoldDB" id="A0A367KMN8"/>
<evidence type="ECO:0000259" key="2">
    <source>
        <dbReference type="Pfam" id="PF01764"/>
    </source>
</evidence>
<keyword evidence="4" id="KW-1185">Reference proteome</keyword>
<feature type="chain" id="PRO_5016596767" description="Fungal lipase-type domain-containing protein" evidence="1">
    <location>
        <begin position="17"/>
        <end position="208"/>
    </location>
</feature>
<feature type="domain" description="Fungal lipase-type" evidence="2">
    <location>
        <begin position="133"/>
        <end position="201"/>
    </location>
</feature>
<accession>A0A367KMN8</accession>
<dbReference type="STRING" id="4846.A0A367KMN8"/>
<evidence type="ECO:0000256" key="1">
    <source>
        <dbReference type="SAM" id="SignalP"/>
    </source>
</evidence>
<evidence type="ECO:0000313" key="3">
    <source>
        <dbReference type="EMBL" id="RCI03428.1"/>
    </source>
</evidence>
<proteinExistence type="predicted"/>
<evidence type="ECO:0000313" key="4">
    <source>
        <dbReference type="Proteomes" id="UP000253551"/>
    </source>
</evidence>
<dbReference type="InterPro" id="IPR002921">
    <property type="entry name" value="Fungal_lipase-type"/>
</dbReference>
<reference evidence="3 4" key="1">
    <citation type="journal article" date="2018" name="G3 (Bethesda)">
        <title>Phylogenetic and Phylogenomic Definition of Rhizopus Species.</title>
        <authorList>
            <person name="Gryganskyi A.P."/>
            <person name="Golan J."/>
            <person name="Dolatabadi S."/>
            <person name="Mondo S."/>
            <person name="Robb S."/>
            <person name="Idnurm A."/>
            <person name="Muszewska A."/>
            <person name="Steczkiewicz K."/>
            <person name="Masonjones S."/>
            <person name="Liao H.L."/>
            <person name="Gajdeczka M.T."/>
            <person name="Anike F."/>
            <person name="Vuek A."/>
            <person name="Anishchenko I.M."/>
            <person name="Voigt K."/>
            <person name="de Hoog G.S."/>
            <person name="Smith M.E."/>
            <person name="Heitman J."/>
            <person name="Vilgalys R."/>
            <person name="Stajich J.E."/>
        </authorList>
    </citation>
    <scope>NUCLEOTIDE SEQUENCE [LARGE SCALE GENOMIC DNA]</scope>
    <source>
        <strain evidence="3 4">LSU 92-RS-03</strain>
    </source>
</reference>
<protein>
    <recommendedName>
        <fullName evidence="2">Fungal lipase-type domain-containing protein</fullName>
    </recommendedName>
</protein>
<gene>
    <name evidence="3" type="ORF">CU098_012482</name>
</gene>
<dbReference type="SUPFAM" id="SSF53474">
    <property type="entry name" value="alpha/beta-Hydrolases"/>
    <property type="match status" value="1"/>
</dbReference>
<comment type="caution">
    <text evidence="3">The sequence shown here is derived from an EMBL/GenBank/DDBJ whole genome shotgun (WGS) entry which is preliminary data.</text>
</comment>
<name>A0A367KMN8_RHIST</name>
<dbReference type="GO" id="GO:0006629">
    <property type="term" value="P:lipid metabolic process"/>
    <property type="evidence" value="ECO:0007669"/>
    <property type="project" value="InterPro"/>
</dbReference>
<dbReference type="Gene3D" id="3.40.50.1820">
    <property type="entry name" value="alpha/beta hydrolase"/>
    <property type="match status" value="1"/>
</dbReference>
<dbReference type="InterPro" id="IPR029058">
    <property type="entry name" value="AB_hydrolase_fold"/>
</dbReference>